<feature type="compositionally biased region" description="Basic residues" evidence="1">
    <location>
        <begin position="111"/>
        <end position="126"/>
    </location>
</feature>
<sequence length="290" mass="32200">PNSPPREHNTVISPGVNNQEQLPVDNTGDPRDGRKTSLSSDEDGEDVQILMERQLEKRPQITQEKTVDKTQSPAPLTRADITDLLAALRSTNETLHQHGLRITALEESIRSKRSGSRSPRRARPRSKTPPPRSQDTHNRRPALEQLQPPSKKHDRTPPREDMVSPTTKKGKTIERSEQRRRSPQGLALMAKQGTSSSRNRGNHRHRSPTPPQHDNSPPQYSPEGSDEEPYHCSISLDIMRDIFLRGLRSLPLLELMMDKLTPTTTSTTSMPSSTSTGSAGPSGADSSPPH</sequence>
<dbReference type="EMBL" id="LXQA010037201">
    <property type="protein sequence ID" value="MCH98288.1"/>
    <property type="molecule type" value="Genomic_DNA"/>
</dbReference>
<feature type="region of interest" description="Disordered" evidence="1">
    <location>
        <begin position="262"/>
        <end position="290"/>
    </location>
</feature>
<feature type="compositionally biased region" description="Polar residues" evidence="1">
    <location>
        <begin position="10"/>
        <end position="21"/>
    </location>
</feature>
<evidence type="ECO:0000256" key="1">
    <source>
        <dbReference type="SAM" id="MobiDB-lite"/>
    </source>
</evidence>
<accession>A0A392NGP9</accession>
<feature type="region of interest" description="Disordered" evidence="1">
    <location>
        <begin position="103"/>
        <end position="229"/>
    </location>
</feature>
<name>A0A392NGP9_9FABA</name>
<proteinExistence type="predicted"/>
<protein>
    <submittedName>
        <fullName evidence="2">Uncharacterized protein</fullName>
    </submittedName>
</protein>
<feature type="region of interest" description="Disordered" evidence="1">
    <location>
        <begin position="1"/>
        <end position="77"/>
    </location>
</feature>
<evidence type="ECO:0000313" key="2">
    <source>
        <dbReference type="EMBL" id="MCH98288.1"/>
    </source>
</evidence>
<organism evidence="2 3">
    <name type="scientific">Trifolium medium</name>
    <dbReference type="NCBI Taxonomy" id="97028"/>
    <lineage>
        <taxon>Eukaryota</taxon>
        <taxon>Viridiplantae</taxon>
        <taxon>Streptophyta</taxon>
        <taxon>Embryophyta</taxon>
        <taxon>Tracheophyta</taxon>
        <taxon>Spermatophyta</taxon>
        <taxon>Magnoliopsida</taxon>
        <taxon>eudicotyledons</taxon>
        <taxon>Gunneridae</taxon>
        <taxon>Pentapetalae</taxon>
        <taxon>rosids</taxon>
        <taxon>fabids</taxon>
        <taxon>Fabales</taxon>
        <taxon>Fabaceae</taxon>
        <taxon>Papilionoideae</taxon>
        <taxon>50 kb inversion clade</taxon>
        <taxon>NPAAA clade</taxon>
        <taxon>Hologalegina</taxon>
        <taxon>IRL clade</taxon>
        <taxon>Trifolieae</taxon>
        <taxon>Trifolium</taxon>
    </lineage>
</organism>
<keyword evidence="3" id="KW-1185">Reference proteome</keyword>
<dbReference type="AlphaFoldDB" id="A0A392NGP9"/>
<evidence type="ECO:0000313" key="3">
    <source>
        <dbReference type="Proteomes" id="UP000265520"/>
    </source>
</evidence>
<dbReference type="Proteomes" id="UP000265520">
    <property type="component" value="Unassembled WGS sequence"/>
</dbReference>
<feature type="non-terminal residue" evidence="2">
    <location>
        <position position="1"/>
    </location>
</feature>
<feature type="compositionally biased region" description="Basic and acidic residues" evidence="1">
    <location>
        <begin position="171"/>
        <end position="180"/>
    </location>
</feature>
<reference evidence="2 3" key="1">
    <citation type="journal article" date="2018" name="Front. Plant Sci.">
        <title>Red Clover (Trifolium pratense) and Zigzag Clover (T. medium) - A Picture of Genomic Similarities and Differences.</title>
        <authorList>
            <person name="Dluhosova J."/>
            <person name="Istvanek J."/>
            <person name="Nedelnik J."/>
            <person name="Repkova J."/>
        </authorList>
    </citation>
    <scope>NUCLEOTIDE SEQUENCE [LARGE SCALE GENOMIC DNA]</scope>
    <source>
        <strain evidence="3">cv. 10/8</strain>
        <tissue evidence="2">Leaf</tissue>
    </source>
</reference>
<comment type="caution">
    <text evidence="2">The sequence shown here is derived from an EMBL/GenBank/DDBJ whole genome shotgun (WGS) entry which is preliminary data.</text>
</comment>
<feature type="compositionally biased region" description="Polar residues" evidence="1">
    <location>
        <begin position="60"/>
        <end position="74"/>
    </location>
</feature>